<evidence type="ECO:0000256" key="1">
    <source>
        <dbReference type="SAM" id="Phobius"/>
    </source>
</evidence>
<feature type="transmembrane region" description="Helical" evidence="1">
    <location>
        <begin position="12"/>
        <end position="35"/>
    </location>
</feature>
<dbReference type="EMBL" id="HBKN01006372">
    <property type="protein sequence ID" value="CAE2261164.1"/>
    <property type="molecule type" value="Transcribed_RNA"/>
</dbReference>
<sequence>MPISSFSLPFPSVFLPFYPVALVLIQNFCAGKFLFSRKFLGKYQEIDLSLATVRTEGFIVAVLVLVLWMRVMLTSKKYYVEASPVYQWNPNSLGIVFVCLFTPFHCYLFLLGIPDESLLMSYVVWATGYGYMLLLLAYLFTQREKILSNINNASYRHQVEEYNTAWNARRQQETVEYDDFLNTLNVMR</sequence>
<protein>
    <submittedName>
        <fullName evidence="2">Uncharacterized protein</fullName>
    </submittedName>
</protein>
<gene>
    <name evidence="2" type="ORF">GTHE00462_LOCUS5083</name>
</gene>
<evidence type="ECO:0000313" key="2">
    <source>
        <dbReference type="EMBL" id="CAE2261164.1"/>
    </source>
</evidence>
<keyword evidence="1" id="KW-0812">Transmembrane</keyword>
<feature type="transmembrane region" description="Helical" evidence="1">
    <location>
        <begin position="119"/>
        <end position="140"/>
    </location>
</feature>
<keyword evidence="1" id="KW-0472">Membrane</keyword>
<dbReference type="AlphaFoldDB" id="A0A7S4N2L3"/>
<reference evidence="2" key="1">
    <citation type="submission" date="2021-01" db="EMBL/GenBank/DDBJ databases">
        <authorList>
            <person name="Corre E."/>
            <person name="Pelletier E."/>
            <person name="Niang G."/>
            <person name="Scheremetjew M."/>
            <person name="Finn R."/>
            <person name="Kale V."/>
            <person name="Holt S."/>
            <person name="Cochrane G."/>
            <person name="Meng A."/>
            <person name="Brown T."/>
            <person name="Cohen L."/>
        </authorList>
    </citation>
    <scope>NUCLEOTIDE SEQUENCE</scope>
    <source>
        <strain evidence="2">CCMP 2712</strain>
    </source>
</reference>
<organism evidence="2">
    <name type="scientific">Guillardia theta</name>
    <name type="common">Cryptophyte</name>
    <name type="synonym">Cryptomonas phi</name>
    <dbReference type="NCBI Taxonomy" id="55529"/>
    <lineage>
        <taxon>Eukaryota</taxon>
        <taxon>Cryptophyceae</taxon>
        <taxon>Pyrenomonadales</taxon>
        <taxon>Geminigeraceae</taxon>
        <taxon>Guillardia</taxon>
    </lineage>
</organism>
<accession>A0A7S4N2L3</accession>
<keyword evidence="1" id="KW-1133">Transmembrane helix</keyword>
<name>A0A7S4N2L3_GUITH</name>
<proteinExistence type="predicted"/>
<feature type="transmembrane region" description="Helical" evidence="1">
    <location>
        <begin position="55"/>
        <end position="73"/>
    </location>
</feature>
<feature type="transmembrane region" description="Helical" evidence="1">
    <location>
        <begin position="93"/>
        <end position="113"/>
    </location>
</feature>